<name>A0A085WHV1_9BACT</name>
<reference evidence="1 2" key="1">
    <citation type="submission" date="2014-04" db="EMBL/GenBank/DDBJ databases">
        <title>Genome assembly of Hyalangium minutum DSM 14724.</title>
        <authorList>
            <person name="Sharma G."/>
            <person name="Subramanian S."/>
        </authorList>
    </citation>
    <scope>NUCLEOTIDE SEQUENCE [LARGE SCALE GENOMIC DNA]</scope>
    <source>
        <strain evidence="1 2">DSM 14724</strain>
    </source>
</reference>
<dbReference type="AlphaFoldDB" id="A0A085WHV1"/>
<proteinExistence type="predicted"/>
<dbReference type="STRING" id="394096.DB31_8617"/>
<comment type="caution">
    <text evidence="1">The sequence shown here is derived from an EMBL/GenBank/DDBJ whole genome shotgun (WGS) entry which is preliminary data.</text>
</comment>
<protein>
    <submittedName>
        <fullName evidence="1">Uncharacterized protein</fullName>
    </submittedName>
</protein>
<sequence>MLSRLLAEAEQCKQVTRFVWDVLVRLLAQSLPNGWPAVMDGAHRFAVAKKLGRWSA</sequence>
<accession>A0A085WHV1</accession>
<keyword evidence="2" id="KW-1185">Reference proteome</keyword>
<organism evidence="1 2">
    <name type="scientific">Hyalangium minutum</name>
    <dbReference type="NCBI Taxonomy" id="394096"/>
    <lineage>
        <taxon>Bacteria</taxon>
        <taxon>Pseudomonadati</taxon>
        <taxon>Myxococcota</taxon>
        <taxon>Myxococcia</taxon>
        <taxon>Myxococcales</taxon>
        <taxon>Cystobacterineae</taxon>
        <taxon>Archangiaceae</taxon>
        <taxon>Hyalangium</taxon>
    </lineage>
</organism>
<gene>
    <name evidence="1" type="ORF">DB31_8617</name>
</gene>
<dbReference type="Proteomes" id="UP000028725">
    <property type="component" value="Unassembled WGS sequence"/>
</dbReference>
<evidence type="ECO:0000313" key="1">
    <source>
        <dbReference type="EMBL" id="KFE67264.1"/>
    </source>
</evidence>
<dbReference type="EMBL" id="JMCB01000008">
    <property type="protein sequence ID" value="KFE67264.1"/>
    <property type="molecule type" value="Genomic_DNA"/>
</dbReference>
<evidence type="ECO:0000313" key="2">
    <source>
        <dbReference type="Proteomes" id="UP000028725"/>
    </source>
</evidence>